<name>A0A0W0VPS8_9GAMM</name>
<dbReference type="PANTHER" id="PTHR37528">
    <property type="entry name" value="UPF0149 PROTEIN YGFB"/>
    <property type="match status" value="1"/>
</dbReference>
<dbReference type="STRING" id="45068.Llon_0950"/>
<evidence type="ECO:0000256" key="1">
    <source>
        <dbReference type="ARBA" id="ARBA00038308"/>
    </source>
</evidence>
<organism evidence="2 3">
    <name type="scientific">Legionella londiniensis</name>
    <dbReference type="NCBI Taxonomy" id="45068"/>
    <lineage>
        <taxon>Bacteria</taxon>
        <taxon>Pseudomonadati</taxon>
        <taxon>Pseudomonadota</taxon>
        <taxon>Gammaproteobacteria</taxon>
        <taxon>Legionellales</taxon>
        <taxon>Legionellaceae</taxon>
        <taxon>Legionella</taxon>
    </lineage>
</organism>
<keyword evidence="3" id="KW-1185">Reference proteome</keyword>
<dbReference type="PATRIC" id="fig|45068.5.peg.1028"/>
<comment type="similarity">
    <text evidence="1">Belongs to the UPF0149 family.</text>
</comment>
<dbReference type="InterPro" id="IPR011978">
    <property type="entry name" value="YgfB-like"/>
</dbReference>
<dbReference type="Gene3D" id="1.20.120.740">
    <property type="entry name" value="YgfB uncharacterised protein family UPF0149, PF03695"/>
    <property type="match status" value="1"/>
</dbReference>
<evidence type="ECO:0008006" key="4">
    <source>
        <dbReference type="Google" id="ProtNLM"/>
    </source>
</evidence>
<dbReference type="Proteomes" id="UP000054997">
    <property type="component" value="Unassembled WGS sequence"/>
</dbReference>
<dbReference type="InterPro" id="IPR036255">
    <property type="entry name" value="YgfB-like_sf"/>
</dbReference>
<evidence type="ECO:0000313" key="2">
    <source>
        <dbReference type="EMBL" id="KTD21785.1"/>
    </source>
</evidence>
<protein>
    <recommendedName>
        <fullName evidence="4">YecA family protein</fullName>
    </recommendedName>
</protein>
<proteinExistence type="inferred from homology"/>
<gene>
    <name evidence="2" type="ORF">Llon_0950</name>
</gene>
<comment type="caution">
    <text evidence="2">The sequence shown here is derived from an EMBL/GenBank/DDBJ whole genome shotgun (WGS) entry which is preliminary data.</text>
</comment>
<accession>A0A0W0VPS8</accession>
<dbReference type="PANTHER" id="PTHR37528:SF1">
    <property type="entry name" value="UPF0149 PROTEIN YGFB"/>
    <property type="match status" value="1"/>
</dbReference>
<dbReference type="GO" id="GO:0005829">
    <property type="term" value="C:cytosol"/>
    <property type="evidence" value="ECO:0007669"/>
    <property type="project" value="TreeGrafter"/>
</dbReference>
<sequence length="193" mass="21308">MSTNNQDLEFPDYHAFCESIAPLSLPVSGSEIHGILCSYLCAGEIQKGEAYLQSLVSPALGSGNKHAFLALFNIFSVSYQQIVSLDFGFQLLIPGDEASLVERAQAFSEWCEGFTRGLLACGIGLDNYQEEEAQNAAAHLAEFAKLDYESIQLGEGDEFAFMEVSEYARMAVLRIYSDLNDQGITQKNREKTH</sequence>
<dbReference type="EMBL" id="LNYK01000014">
    <property type="protein sequence ID" value="KTD21785.1"/>
    <property type="molecule type" value="Genomic_DNA"/>
</dbReference>
<dbReference type="SUPFAM" id="SSF101327">
    <property type="entry name" value="YgfB-like"/>
    <property type="match status" value="1"/>
</dbReference>
<dbReference type="OrthoDB" id="9783391at2"/>
<evidence type="ECO:0000313" key="3">
    <source>
        <dbReference type="Proteomes" id="UP000054997"/>
    </source>
</evidence>
<dbReference type="RefSeq" id="WP_058528944.1">
    <property type="nucleotide sequence ID" value="NZ_CAAAHZ010000002.1"/>
</dbReference>
<reference evidence="2 3" key="1">
    <citation type="submission" date="2015-11" db="EMBL/GenBank/DDBJ databases">
        <title>Genomic analysis of 38 Legionella species identifies large and diverse effector repertoires.</title>
        <authorList>
            <person name="Burstein D."/>
            <person name="Amaro F."/>
            <person name="Zusman T."/>
            <person name="Lifshitz Z."/>
            <person name="Cohen O."/>
            <person name="Gilbert J.A."/>
            <person name="Pupko T."/>
            <person name="Shuman H.A."/>
            <person name="Segal G."/>
        </authorList>
    </citation>
    <scope>NUCLEOTIDE SEQUENCE [LARGE SCALE GENOMIC DNA]</scope>
    <source>
        <strain evidence="2 3">ATCC 49505</strain>
    </source>
</reference>
<dbReference type="AlphaFoldDB" id="A0A0W0VPS8"/>
<dbReference type="Pfam" id="PF03695">
    <property type="entry name" value="UPF0149"/>
    <property type="match status" value="1"/>
</dbReference>